<accession>A0A8J6Y2I2</accession>
<reference evidence="1 2" key="1">
    <citation type="submission" date="2020-08" db="EMBL/GenBank/DDBJ databases">
        <title>Acidobacteriota in marine sediments use diverse sulfur dissimilation pathways.</title>
        <authorList>
            <person name="Wasmund K."/>
        </authorList>
    </citation>
    <scope>NUCLEOTIDE SEQUENCE [LARGE SCALE GENOMIC DNA]</scope>
    <source>
        <strain evidence="1">MAG AM4</strain>
    </source>
</reference>
<gene>
    <name evidence="1" type="ORF">IFK94_13300</name>
</gene>
<evidence type="ECO:0000313" key="2">
    <source>
        <dbReference type="Proteomes" id="UP000648239"/>
    </source>
</evidence>
<name>A0A8J6Y2I2_9BACT</name>
<dbReference type="Proteomes" id="UP000648239">
    <property type="component" value="Unassembled WGS sequence"/>
</dbReference>
<protein>
    <submittedName>
        <fullName evidence="1">Uncharacterized protein</fullName>
    </submittedName>
</protein>
<proteinExistence type="predicted"/>
<evidence type="ECO:0000313" key="1">
    <source>
        <dbReference type="EMBL" id="MBD3869092.1"/>
    </source>
</evidence>
<organism evidence="1 2">
    <name type="scientific">Candidatus Polarisedimenticola svalbardensis</name>
    <dbReference type="NCBI Taxonomy" id="2886004"/>
    <lineage>
        <taxon>Bacteria</taxon>
        <taxon>Pseudomonadati</taxon>
        <taxon>Acidobacteriota</taxon>
        <taxon>Candidatus Polarisedimenticolia</taxon>
        <taxon>Candidatus Polarisedimenticolales</taxon>
        <taxon>Candidatus Polarisedimenticolaceae</taxon>
        <taxon>Candidatus Polarisedimenticola</taxon>
    </lineage>
</organism>
<dbReference type="EMBL" id="JACXWD010000058">
    <property type="protein sequence ID" value="MBD3869092.1"/>
    <property type="molecule type" value="Genomic_DNA"/>
</dbReference>
<dbReference type="AlphaFoldDB" id="A0A8J6Y2I2"/>
<sequence>MTRRFSLAVAVFLVVFGATGLTCAQYETLDNWYFLYLEGGIGTPKSTDQIVGIALDPALGGGIQTSTLIQPDWSSSPVFRIGGGYRWSGGSRITLSYWQFDDEQGVTADGPGLGNLVYTIGPFLDTGAGFNNMGNPGHADFNTGITAQTVDFAWGRQKMMSDYFDVEWSLGLRYAHFEETISGFYDDDVSTGLNFGDVRWGAYKFNESEMIGARAAVRCTYFLTDRIAGTGSIGFSMLEGEVSSVSSFWDADAGGRPAASAAETDDNRSGRIQDLDVGLMLFFMDDMLRIKLGYESSFWDGVPSDLVRNANGSAANLRDRDDLSFSAYTLGVYFEF</sequence>
<comment type="caution">
    <text evidence="1">The sequence shown here is derived from an EMBL/GenBank/DDBJ whole genome shotgun (WGS) entry which is preliminary data.</text>
</comment>